<comment type="caution">
    <text evidence="1">The sequence shown here is derived from an EMBL/GenBank/DDBJ whole genome shotgun (WGS) entry which is preliminary data.</text>
</comment>
<accession>A0ABU6RQN6</accession>
<evidence type="ECO:0000313" key="1">
    <source>
        <dbReference type="EMBL" id="MED6126184.1"/>
    </source>
</evidence>
<name>A0ABU6RQN6_9FABA</name>
<proteinExistence type="predicted"/>
<organism evidence="1 2">
    <name type="scientific">Stylosanthes scabra</name>
    <dbReference type="NCBI Taxonomy" id="79078"/>
    <lineage>
        <taxon>Eukaryota</taxon>
        <taxon>Viridiplantae</taxon>
        <taxon>Streptophyta</taxon>
        <taxon>Embryophyta</taxon>
        <taxon>Tracheophyta</taxon>
        <taxon>Spermatophyta</taxon>
        <taxon>Magnoliopsida</taxon>
        <taxon>eudicotyledons</taxon>
        <taxon>Gunneridae</taxon>
        <taxon>Pentapetalae</taxon>
        <taxon>rosids</taxon>
        <taxon>fabids</taxon>
        <taxon>Fabales</taxon>
        <taxon>Fabaceae</taxon>
        <taxon>Papilionoideae</taxon>
        <taxon>50 kb inversion clade</taxon>
        <taxon>dalbergioids sensu lato</taxon>
        <taxon>Dalbergieae</taxon>
        <taxon>Pterocarpus clade</taxon>
        <taxon>Stylosanthes</taxon>
    </lineage>
</organism>
<dbReference type="Proteomes" id="UP001341840">
    <property type="component" value="Unassembled WGS sequence"/>
</dbReference>
<reference evidence="1 2" key="1">
    <citation type="journal article" date="2023" name="Plants (Basel)">
        <title>Bridging the Gap: Combining Genomics and Transcriptomics Approaches to Understand Stylosanthes scabra, an Orphan Legume from the Brazilian Caatinga.</title>
        <authorList>
            <person name="Ferreira-Neto J.R.C."/>
            <person name="da Silva M.D."/>
            <person name="Binneck E."/>
            <person name="de Melo N.F."/>
            <person name="da Silva R.H."/>
            <person name="de Melo A.L.T.M."/>
            <person name="Pandolfi V."/>
            <person name="Bustamante F.O."/>
            <person name="Brasileiro-Vidal A.C."/>
            <person name="Benko-Iseppon A.M."/>
        </authorList>
    </citation>
    <scope>NUCLEOTIDE SEQUENCE [LARGE SCALE GENOMIC DNA]</scope>
    <source>
        <tissue evidence="1">Leaves</tissue>
    </source>
</reference>
<sequence>MLQETGISRKPVEQLLPECLTKPLQPLFFTGPNIQHDLLVAPALPVVIGLLDLRLLFFGPCKLLRQAIKLGENNFKAWRRQALACAKINKLQSHLEPQTVWESRDQCLVAWLMASMEESFCESSGRK</sequence>
<dbReference type="EMBL" id="JASCZI010031188">
    <property type="protein sequence ID" value="MED6126184.1"/>
    <property type="molecule type" value="Genomic_DNA"/>
</dbReference>
<evidence type="ECO:0000313" key="2">
    <source>
        <dbReference type="Proteomes" id="UP001341840"/>
    </source>
</evidence>
<protein>
    <submittedName>
        <fullName evidence="1">Uncharacterized protein</fullName>
    </submittedName>
</protein>
<keyword evidence="2" id="KW-1185">Reference proteome</keyword>
<gene>
    <name evidence="1" type="ORF">PIB30_075898</name>
</gene>